<reference evidence="1 2" key="1">
    <citation type="journal article" date="2023" name="Sci. Data">
        <title>Genome assembly of the Korean intertidal mud-creeper Batillaria attramentaria.</title>
        <authorList>
            <person name="Patra A.K."/>
            <person name="Ho P.T."/>
            <person name="Jun S."/>
            <person name="Lee S.J."/>
            <person name="Kim Y."/>
            <person name="Won Y.J."/>
        </authorList>
    </citation>
    <scope>NUCLEOTIDE SEQUENCE [LARGE SCALE GENOMIC DNA]</scope>
    <source>
        <strain evidence="1">Wonlab-2016</strain>
    </source>
</reference>
<keyword evidence="2" id="KW-1185">Reference proteome</keyword>
<name>A0ABD0JQ82_9CAEN</name>
<accession>A0ABD0JQ82</accession>
<proteinExistence type="predicted"/>
<dbReference type="Proteomes" id="UP001519460">
    <property type="component" value="Unassembled WGS sequence"/>
</dbReference>
<dbReference type="AlphaFoldDB" id="A0ABD0JQ82"/>
<sequence>MASTEGVLRQIEKLGPPKLKPCVVVTVATYFETEKLERGHTDNSKLMSRFGVLSLLLPWSALREHAVCVVCFSFQVDGPIQLEYVKFCGLCVLPAGLLEESVVTEEILSNFLPAAVNHILH</sequence>
<organism evidence="1 2">
    <name type="scientific">Batillaria attramentaria</name>
    <dbReference type="NCBI Taxonomy" id="370345"/>
    <lineage>
        <taxon>Eukaryota</taxon>
        <taxon>Metazoa</taxon>
        <taxon>Spiralia</taxon>
        <taxon>Lophotrochozoa</taxon>
        <taxon>Mollusca</taxon>
        <taxon>Gastropoda</taxon>
        <taxon>Caenogastropoda</taxon>
        <taxon>Sorbeoconcha</taxon>
        <taxon>Cerithioidea</taxon>
        <taxon>Batillariidae</taxon>
        <taxon>Batillaria</taxon>
    </lineage>
</organism>
<gene>
    <name evidence="1" type="ORF">BaRGS_00031721</name>
</gene>
<dbReference type="EMBL" id="JACVVK020000359">
    <property type="protein sequence ID" value="KAK7477041.1"/>
    <property type="molecule type" value="Genomic_DNA"/>
</dbReference>
<evidence type="ECO:0000313" key="2">
    <source>
        <dbReference type="Proteomes" id="UP001519460"/>
    </source>
</evidence>
<comment type="caution">
    <text evidence="1">The sequence shown here is derived from an EMBL/GenBank/DDBJ whole genome shotgun (WGS) entry which is preliminary data.</text>
</comment>
<protein>
    <submittedName>
        <fullName evidence="1">Uncharacterized protein</fullName>
    </submittedName>
</protein>
<evidence type="ECO:0000313" key="1">
    <source>
        <dbReference type="EMBL" id="KAK7477041.1"/>
    </source>
</evidence>